<keyword evidence="2" id="KW-1185">Reference proteome</keyword>
<protein>
    <submittedName>
        <fullName evidence="1">Uncharacterized protein</fullName>
    </submittedName>
</protein>
<dbReference type="EMBL" id="JAWDGP010003194">
    <property type="protein sequence ID" value="KAK3776638.1"/>
    <property type="molecule type" value="Genomic_DNA"/>
</dbReference>
<dbReference type="Proteomes" id="UP001283361">
    <property type="component" value="Unassembled WGS sequence"/>
</dbReference>
<evidence type="ECO:0000313" key="2">
    <source>
        <dbReference type="Proteomes" id="UP001283361"/>
    </source>
</evidence>
<dbReference type="AlphaFoldDB" id="A0AAE1DP72"/>
<evidence type="ECO:0000313" key="1">
    <source>
        <dbReference type="EMBL" id="KAK3776638.1"/>
    </source>
</evidence>
<gene>
    <name evidence="1" type="ORF">RRG08_019845</name>
</gene>
<comment type="caution">
    <text evidence="1">The sequence shown here is derived from an EMBL/GenBank/DDBJ whole genome shotgun (WGS) entry which is preliminary data.</text>
</comment>
<accession>A0AAE1DP72</accession>
<reference evidence="1" key="1">
    <citation type="journal article" date="2023" name="G3 (Bethesda)">
        <title>A reference genome for the long-term kleptoplast-retaining sea slug Elysia crispata morphotype clarki.</title>
        <authorList>
            <person name="Eastman K.E."/>
            <person name="Pendleton A.L."/>
            <person name="Shaikh M.A."/>
            <person name="Suttiyut T."/>
            <person name="Ogas R."/>
            <person name="Tomko P."/>
            <person name="Gavelis G."/>
            <person name="Widhalm J.R."/>
            <person name="Wisecaver J.H."/>
        </authorList>
    </citation>
    <scope>NUCLEOTIDE SEQUENCE</scope>
    <source>
        <strain evidence="1">ECLA1</strain>
    </source>
</reference>
<sequence length="75" mass="8470">MSKVDRARGSLVGRQDRLSLTTNSEYLAWLELCTVCSLSTRAGSNSHTYNHMYSHKYSHRLHEIVALSQVCVSNV</sequence>
<organism evidence="1 2">
    <name type="scientific">Elysia crispata</name>
    <name type="common">lettuce slug</name>
    <dbReference type="NCBI Taxonomy" id="231223"/>
    <lineage>
        <taxon>Eukaryota</taxon>
        <taxon>Metazoa</taxon>
        <taxon>Spiralia</taxon>
        <taxon>Lophotrochozoa</taxon>
        <taxon>Mollusca</taxon>
        <taxon>Gastropoda</taxon>
        <taxon>Heterobranchia</taxon>
        <taxon>Euthyneura</taxon>
        <taxon>Panpulmonata</taxon>
        <taxon>Sacoglossa</taxon>
        <taxon>Placobranchoidea</taxon>
        <taxon>Plakobranchidae</taxon>
        <taxon>Elysia</taxon>
    </lineage>
</organism>
<name>A0AAE1DP72_9GAST</name>
<proteinExistence type="predicted"/>